<evidence type="ECO:0000256" key="5">
    <source>
        <dbReference type="RuleBase" id="RU000363"/>
    </source>
</evidence>
<dbReference type="AlphaFoldDB" id="A0A0P5VXH0"/>
<organism evidence="6 7">
    <name type="scientific">Daphnia magna</name>
    <dbReference type="NCBI Taxonomy" id="35525"/>
    <lineage>
        <taxon>Eukaryota</taxon>
        <taxon>Metazoa</taxon>
        <taxon>Ecdysozoa</taxon>
        <taxon>Arthropoda</taxon>
        <taxon>Crustacea</taxon>
        <taxon>Branchiopoda</taxon>
        <taxon>Diplostraca</taxon>
        <taxon>Cladocera</taxon>
        <taxon>Anomopoda</taxon>
        <taxon>Daphniidae</taxon>
        <taxon>Daphnia</taxon>
    </lineage>
</organism>
<evidence type="ECO:0000256" key="3">
    <source>
        <dbReference type="ARBA" id="ARBA00023002"/>
    </source>
</evidence>
<dbReference type="GO" id="GO:0004090">
    <property type="term" value="F:carbonyl reductase (NADPH) activity"/>
    <property type="evidence" value="ECO:0007669"/>
    <property type="project" value="UniProtKB-EC"/>
</dbReference>
<dbReference type="PRINTS" id="PR00081">
    <property type="entry name" value="GDHRDH"/>
</dbReference>
<keyword evidence="3" id="KW-0560">Oxidoreductase</keyword>
<dbReference type="PANTHER" id="PTHR43963:SF4">
    <property type="entry name" value="CARBONYL REDUCTASE (NADPH)"/>
    <property type="match status" value="1"/>
</dbReference>
<name>A0A0P5VXH0_9CRUS</name>
<evidence type="ECO:0000256" key="2">
    <source>
        <dbReference type="ARBA" id="ARBA00022857"/>
    </source>
</evidence>
<dbReference type="Proteomes" id="UP000076858">
    <property type="component" value="Unassembled WGS sequence"/>
</dbReference>
<accession>A0A0P5VXH0</accession>
<dbReference type="PRINTS" id="PR00080">
    <property type="entry name" value="SDRFAMILY"/>
</dbReference>
<reference evidence="6 7" key="1">
    <citation type="submission" date="2016-03" db="EMBL/GenBank/DDBJ databases">
        <title>EvidentialGene: Evidence-directed Construction of Genes on Genomes.</title>
        <authorList>
            <person name="Gilbert D.G."/>
            <person name="Choi J.-H."/>
            <person name="Mockaitis K."/>
            <person name="Colbourne J."/>
            <person name="Pfrender M."/>
        </authorList>
    </citation>
    <scope>NUCLEOTIDE SEQUENCE [LARGE SCALE GENOMIC DNA]</scope>
    <source>
        <strain evidence="6 7">Xinb3</strain>
        <tissue evidence="6">Complete organism</tissue>
    </source>
</reference>
<dbReference type="OrthoDB" id="7289984at2759"/>
<evidence type="ECO:0000313" key="7">
    <source>
        <dbReference type="Proteomes" id="UP000076858"/>
    </source>
</evidence>
<dbReference type="InterPro" id="IPR045313">
    <property type="entry name" value="CBR1-like"/>
</dbReference>
<proteinExistence type="inferred from homology"/>
<protein>
    <recommendedName>
        <fullName evidence="4">carbonyl reductase (NADPH)</fullName>
        <ecNumber evidence="4">1.1.1.184</ecNumber>
    </recommendedName>
</protein>
<dbReference type="STRING" id="35525.A0A0P5VXH0"/>
<gene>
    <name evidence="6" type="ORF">APZ42_029470</name>
</gene>
<keyword evidence="7" id="KW-1185">Reference proteome</keyword>
<comment type="caution">
    <text evidence="6">The sequence shown here is derived from an EMBL/GenBank/DDBJ whole genome shotgun (WGS) entry which is preliminary data.</text>
</comment>
<dbReference type="Pfam" id="PF00106">
    <property type="entry name" value="adh_short"/>
    <property type="match status" value="1"/>
</dbReference>
<evidence type="ECO:0000256" key="1">
    <source>
        <dbReference type="ARBA" id="ARBA00006484"/>
    </source>
</evidence>
<dbReference type="SUPFAM" id="SSF51735">
    <property type="entry name" value="NAD(P)-binding Rossmann-fold domains"/>
    <property type="match status" value="1"/>
</dbReference>
<dbReference type="CDD" id="cd05324">
    <property type="entry name" value="carb_red_PTCR-like_SDR_c"/>
    <property type="match status" value="1"/>
</dbReference>
<keyword evidence="2" id="KW-0521">NADP</keyword>
<dbReference type="Gene3D" id="3.40.50.720">
    <property type="entry name" value="NAD(P)-binding Rossmann-like Domain"/>
    <property type="match status" value="1"/>
</dbReference>
<dbReference type="InterPro" id="IPR036291">
    <property type="entry name" value="NAD(P)-bd_dom_sf"/>
</dbReference>
<evidence type="ECO:0000313" key="6">
    <source>
        <dbReference type="EMBL" id="KZS06940.1"/>
    </source>
</evidence>
<sequence>MAGSRVAVVTGANQGIGFATVKELCRTFDGSVYLTSRNENLGRAAVEELEKLGLRPKYHQLDIDDESSVLRLRDYLKATYGGLDILVNNAAMLILAKDEDSRELFAENTRSVVQTNFFNTFRVCNILFPLLRPHARVVNLSSSMGHISQIEGQSEAASTLRAKFSSPDLSYKELLKLMNDFLDAVKRGDHADYGWPRKNWVSYIASKIAVSAMTRIQQRDFDVDPREDIIINHVHPGYVNTKMASFKGVLTIEQGAAAPSWLAMLPPNDATNPKGAYVWHDKTIVDWVKGPLPAEY</sequence>
<evidence type="ECO:0000256" key="4">
    <source>
        <dbReference type="ARBA" id="ARBA00026118"/>
    </source>
</evidence>
<dbReference type="PANTHER" id="PTHR43963">
    <property type="entry name" value="CARBONYL REDUCTASE 1-RELATED"/>
    <property type="match status" value="1"/>
</dbReference>
<dbReference type="InterPro" id="IPR002347">
    <property type="entry name" value="SDR_fam"/>
</dbReference>
<comment type="similarity">
    <text evidence="1 5">Belongs to the short-chain dehydrogenases/reductases (SDR) family.</text>
</comment>
<dbReference type="EMBL" id="LRGB01002580">
    <property type="protein sequence ID" value="KZS06940.1"/>
    <property type="molecule type" value="Genomic_DNA"/>
</dbReference>
<dbReference type="EC" id="1.1.1.184" evidence="4"/>